<evidence type="ECO:0000313" key="5">
    <source>
        <dbReference type="EMBL" id="SEP08895.1"/>
    </source>
</evidence>
<dbReference type="EMBL" id="FODV01000013">
    <property type="protein sequence ID" value="SEP08895.1"/>
    <property type="molecule type" value="Genomic_DNA"/>
</dbReference>
<protein>
    <submittedName>
        <fullName evidence="5">Urea carboxylase</fullName>
    </submittedName>
</protein>
<proteinExistence type="predicted"/>
<keyword evidence="1" id="KW-0547">Nucleotide-binding</keyword>
<dbReference type="InterPro" id="IPR003833">
    <property type="entry name" value="CT_C_D"/>
</dbReference>
<dbReference type="OrthoDB" id="84558at2157"/>
<dbReference type="InterPro" id="IPR029000">
    <property type="entry name" value="Cyclophilin-like_dom_sf"/>
</dbReference>
<evidence type="ECO:0000256" key="2">
    <source>
        <dbReference type="ARBA" id="ARBA00022801"/>
    </source>
</evidence>
<evidence type="ECO:0000313" key="6">
    <source>
        <dbReference type="Proteomes" id="UP000199126"/>
    </source>
</evidence>
<dbReference type="SUPFAM" id="SSF160467">
    <property type="entry name" value="PH0987 N-terminal domain-like"/>
    <property type="match status" value="1"/>
</dbReference>
<gene>
    <name evidence="5" type="ORF">SAMN04487948_113108</name>
</gene>
<feature type="domain" description="Carboxyltransferase" evidence="4">
    <location>
        <begin position="14"/>
        <end position="232"/>
    </location>
</feature>
<dbReference type="GO" id="GO:0016787">
    <property type="term" value="F:hydrolase activity"/>
    <property type="evidence" value="ECO:0007669"/>
    <property type="project" value="UniProtKB-KW"/>
</dbReference>
<dbReference type="Gene3D" id="2.40.100.10">
    <property type="entry name" value="Cyclophilin-like"/>
    <property type="match status" value="1"/>
</dbReference>
<dbReference type="Gene3D" id="3.30.1360.40">
    <property type="match status" value="1"/>
</dbReference>
<dbReference type="PANTHER" id="PTHR34698:SF2">
    <property type="entry name" value="5-OXOPROLINASE SUBUNIT B"/>
    <property type="match status" value="1"/>
</dbReference>
<dbReference type="SUPFAM" id="SSF50891">
    <property type="entry name" value="Cyclophilin-like"/>
    <property type="match status" value="1"/>
</dbReference>
<evidence type="ECO:0000259" key="4">
    <source>
        <dbReference type="SMART" id="SM00796"/>
    </source>
</evidence>
<accession>A0A1H8V0H1</accession>
<reference evidence="6" key="1">
    <citation type="submission" date="2016-10" db="EMBL/GenBank/DDBJ databases">
        <authorList>
            <person name="Varghese N."/>
            <person name="Submissions S."/>
        </authorList>
    </citation>
    <scope>NUCLEOTIDE SEQUENCE [LARGE SCALE GENOMIC DNA]</scope>
    <source>
        <strain evidence="6">CGMCC 1.10121</strain>
    </source>
</reference>
<dbReference type="AlphaFoldDB" id="A0A1H8V0H1"/>
<dbReference type="SMART" id="SM00796">
    <property type="entry name" value="AHS1"/>
    <property type="match status" value="1"/>
</dbReference>
<dbReference type="InterPro" id="IPR010016">
    <property type="entry name" value="PxpB"/>
</dbReference>
<dbReference type="Proteomes" id="UP000199126">
    <property type="component" value="Unassembled WGS sequence"/>
</dbReference>
<dbReference type="PANTHER" id="PTHR34698">
    <property type="entry name" value="5-OXOPROLINASE SUBUNIT B"/>
    <property type="match status" value="1"/>
</dbReference>
<dbReference type="Pfam" id="PF02682">
    <property type="entry name" value="CT_C_D"/>
    <property type="match status" value="1"/>
</dbReference>
<dbReference type="RefSeq" id="WP_089826721.1">
    <property type="nucleotide sequence ID" value="NZ_FODV01000013.1"/>
</dbReference>
<keyword evidence="2" id="KW-0378">Hydrolase</keyword>
<organism evidence="5 6">
    <name type="scientific">Halogranum amylolyticum</name>
    <dbReference type="NCBI Taxonomy" id="660520"/>
    <lineage>
        <taxon>Archaea</taxon>
        <taxon>Methanobacteriati</taxon>
        <taxon>Methanobacteriota</taxon>
        <taxon>Stenosarchaea group</taxon>
        <taxon>Halobacteria</taxon>
        <taxon>Halobacteriales</taxon>
        <taxon>Haloferacaceae</taxon>
    </lineage>
</organism>
<evidence type="ECO:0000256" key="1">
    <source>
        <dbReference type="ARBA" id="ARBA00022741"/>
    </source>
</evidence>
<name>A0A1H8V0H1_9EURY</name>
<keyword evidence="6" id="KW-1185">Reference proteome</keyword>
<dbReference type="GO" id="GO:0005524">
    <property type="term" value="F:ATP binding"/>
    <property type="evidence" value="ECO:0007669"/>
    <property type="project" value="UniProtKB-KW"/>
</dbReference>
<keyword evidence="3" id="KW-0067">ATP-binding</keyword>
<sequence length="300" mass="34236">MATEQITPAELPQPRYEYGADDHVFVELAEEMSFTANFKAMAITQRVAERDIDGVIENCPANASYMLRIDPDIVHPDDLIAELKEIEASIDIENYEWQTCIIDVPVLFEDPWTHETLMEFRERHQDPDGTDLEYSAELNGFDSVEAFIDAFVGAPHMVTMVGFVPGLPWCFQMVPRERQLEVPKYVEPRTDTPSRAVGFGGAFSVIYPVQGAGGYQLYGRTPLEVLDTEQRLPDFQESMVFPNPGDILNYRQIDREEYDAIREEVEAGTYEYTHETVEFSTDAFFEAPAEYNERLMEAIA</sequence>
<evidence type="ECO:0000256" key="3">
    <source>
        <dbReference type="ARBA" id="ARBA00022840"/>
    </source>
</evidence>